<feature type="signal peptide" evidence="1">
    <location>
        <begin position="1"/>
        <end position="21"/>
    </location>
</feature>
<protein>
    <recommendedName>
        <fullName evidence="4">DUF1579 domain-containing protein</fullName>
    </recommendedName>
</protein>
<evidence type="ECO:0000313" key="2">
    <source>
        <dbReference type="EMBL" id="PAP75510.1"/>
    </source>
</evidence>
<feature type="chain" id="PRO_5012967372" description="DUF1579 domain-containing protein" evidence="1">
    <location>
        <begin position="22"/>
        <end position="169"/>
    </location>
</feature>
<dbReference type="AlphaFoldDB" id="A0A271IWK6"/>
<reference evidence="2 3" key="1">
    <citation type="submission" date="2016-11" db="EMBL/GenBank/DDBJ databases">
        <title>Study of marine rhodopsin-containing bacteria.</title>
        <authorList>
            <person name="Yoshizawa S."/>
            <person name="Kumagai Y."/>
            <person name="Kogure K."/>
        </authorList>
    </citation>
    <scope>NUCLEOTIDE SEQUENCE [LARGE SCALE GENOMIC DNA]</scope>
    <source>
        <strain evidence="2 3">SAORIC-28</strain>
    </source>
</reference>
<gene>
    <name evidence="2" type="ORF">BSZ37_03145</name>
</gene>
<proteinExistence type="predicted"/>
<keyword evidence="1" id="KW-0732">Signal</keyword>
<sequence>MRLSVTLLAAVALTLPASAQAGPPCQSPEADGLDFWVGTWDLEWDTANGTASGTNVITREHNGCVIQERFAAETGFEGGSWSVLTPAGWRQTWVDNGGGYLLFDGATDADGRVTEMRQAPFENPQGQRQTNRMVWEDVTADSLVWRWQASLDDGETWADRWVIRYTRRD</sequence>
<accession>A0A271IWK6</accession>
<name>A0A271IWK6_9BACT</name>
<dbReference type="EMBL" id="MQWD01000001">
    <property type="protein sequence ID" value="PAP75510.1"/>
    <property type="molecule type" value="Genomic_DNA"/>
</dbReference>
<evidence type="ECO:0008006" key="4">
    <source>
        <dbReference type="Google" id="ProtNLM"/>
    </source>
</evidence>
<comment type="caution">
    <text evidence="2">The sequence shown here is derived from an EMBL/GenBank/DDBJ whole genome shotgun (WGS) entry which is preliminary data.</text>
</comment>
<evidence type="ECO:0000256" key="1">
    <source>
        <dbReference type="SAM" id="SignalP"/>
    </source>
</evidence>
<dbReference type="Proteomes" id="UP000216339">
    <property type="component" value="Unassembled WGS sequence"/>
</dbReference>
<dbReference type="RefSeq" id="WP_143537548.1">
    <property type="nucleotide sequence ID" value="NZ_MQWD01000001.1"/>
</dbReference>
<dbReference type="OrthoDB" id="1121396at2"/>
<evidence type="ECO:0000313" key="3">
    <source>
        <dbReference type="Proteomes" id="UP000216339"/>
    </source>
</evidence>
<keyword evidence="3" id="KW-1185">Reference proteome</keyword>
<organism evidence="2 3">
    <name type="scientific">Rubrivirga marina</name>
    <dbReference type="NCBI Taxonomy" id="1196024"/>
    <lineage>
        <taxon>Bacteria</taxon>
        <taxon>Pseudomonadati</taxon>
        <taxon>Rhodothermota</taxon>
        <taxon>Rhodothermia</taxon>
        <taxon>Rhodothermales</taxon>
        <taxon>Rubricoccaceae</taxon>
        <taxon>Rubrivirga</taxon>
    </lineage>
</organism>